<dbReference type="Gene3D" id="1.10.10.2840">
    <property type="entry name" value="PucR C-terminal helix-turn-helix domain"/>
    <property type="match status" value="1"/>
</dbReference>
<feature type="domain" description="PucR C-terminal helix-turn-helix" evidence="2">
    <location>
        <begin position="341"/>
        <end position="394"/>
    </location>
</feature>
<dbReference type="Pfam" id="PF14361">
    <property type="entry name" value="RsbRD_N"/>
    <property type="match status" value="1"/>
</dbReference>
<proteinExistence type="inferred from homology"/>
<dbReference type="InterPro" id="IPR025751">
    <property type="entry name" value="RsbRD_N_dom"/>
</dbReference>
<feature type="domain" description="RsbT co-antagonist protein RsbRD N-terminal" evidence="3">
    <location>
        <begin position="35"/>
        <end position="167"/>
    </location>
</feature>
<comment type="similarity">
    <text evidence="1">Belongs to the CdaR family.</text>
</comment>
<dbReference type="EMBL" id="BAABJP010000068">
    <property type="protein sequence ID" value="GAA5175798.1"/>
    <property type="molecule type" value="Genomic_DNA"/>
</dbReference>
<dbReference type="Pfam" id="PF13556">
    <property type="entry name" value="HTH_30"/>
    <property type="match status" value="1"/>
</dbReference>
<name>A0ABP9RFJ0_9PSEU</name>
<dbReference type="Pfam" id="PF17853">
    <property type="entry name" value="GGDEF_2"/>
    <property type="match status" value="1"/>
</dbReference>
<evidence type="ECO:0000259" key="4">
    <source>
        <dbReference type="Pfam" id="PF17853"/>
    </source>
</evidence>
<evidence type="ECO:0000259" key="3">
    <source>
        <dbReference type="Pfam" id="PF14361"/>
    </source>
</evidence>
<dbReference type="PANTHER" id="PTHR33744:SF1">
    <property type="entry name" value="DNA-BINDING TRANSCRIPTIONAL ACTIVATOR ADER"/>
    <property type="match status" value="1"/>
</dbReference>
<dbReference type="InterPro" id="IPR051448">
    <property type="entry name" value="CdaR-like_regulators"/>
</dbReference>
<evidence type="ECO:0000256" key="1">
    <source>
        <dbReference type="ARBA" id="ARBA00006754"/>
    </source>
</evidence>
<evidence type="ECO:0000313" key="5">
    <source>
        <dbReference type="EMBL" id="GAA5175798.1"/>
    </source>
</evidence>
<comment type="caution">
    <text evidence="5">The sequence shown here is derived from an EMBL/GenBank/DDBJ whole genome shotgun (WGS) entry which is preliminary data.</text>
</comment>
<dbReference type="InterPro" id="IPR042070">
    <property type="entry name" value="PucR_C-HTH_sf"/>
</dbReference>
<dbReference type="InterPro" id="IPR025736">
    <property type="entry name" value="PucR_C-HTH_dom"/>
</dbReference>
<dbReference type="PANTHER" id="PTHR33744">
    <property type="entry name" value="CARBOHYDRATE DIACID REGULATOR"/>
    <property type="match status" value="1"/>
</dbReference>
<feature type="domain" description="CdaR GGDEF-like" evidence="4">
    <location>
        <begin position="186"/>
        <end position="287"/>
    </location>
</feature>
<dbReference type="Proteomes" id="UP001428817">
    <property type="component" value="Unassembled WGS sequence"/>
</dbReference>
<reference evidence="6" key="1">
    <citation type="journal article" date="2019" name="Int. J. Syst. Evol. Microbiol.">
        <title>The Global Catalogue of Microorganisms (GCM) 10K type strain sequencing project: providing services to taxonomists for standard genome sequencing and annotation.</title>
        <authorList>
            <consortium name="The Broad Institute Genomics Platform"/>
            <consortium name="The Broad Institute Genome Sequencing Center for Infectious Disease"/>
            <person name="Wu L."/>
            <person name="Ma J."/>
        </authorList>
    </citation>
    <scope>NUCLEOTIDE SEQUENCE [LARGE SCALE GENOMIC DNA]</scope>
    <source>
        <strain evidence="6">JCM 18303</strain>
    </source>
</reference>
<evidence type="ECO:0000313" key="6">
    <source>
        <dbReference type="Proteomes" id="UP001428817"/>
    </source>
</evidence>
<keyword evidence="6" id="KW-1185">Reference proteome</keyword>
<accession>A0ABP9RFJ0</accession>
<protein>
    <submittedName>
        <fullName evidence="5">Helix-turn-helix domain-containing protein</fullName>
    </submittedName>
</protein>
<sequence length="404" mass="43629">MSVTVLHPGSSSLLRGLATRLDSPARGEAVSDTVLRTVFPDRAGDRGFVATLRRCSMENVACASGVLAGRLALTDVDAPCARDFAALVARLGIPLPELERAYRVGVERLWQEWFDLCRGSEGHGELPDLLGGSTSLLFGYVDQVLQQVVARHSEVTEEMAATSEDRRRELVLALLDGSEPTPETDAALGYRMRGTHVGLLFTGDGQREVSRALGALRERSGAWGSLLVRPDASAWFGWLGYPDRVDSGRLELLRRTAGGLDVEISIGEPGRGLAGFRRGNETARRTAGLRATLYRAPSCLCARDLRLESLLLTHPESARRFVRDELGELAGPGERSGRIRATLLASLTAGSQAKAAVELGIHENTVRMRIRAAAQELGAALSERRTELLVALRLCEALGPVDAF</sequence>
<gene>
    <name evidence="5" type="ORF">GCM10023321_82570</name>
</gene>
<organism evidence="5 6">
    <name type="scientific">Pseudonocardia eucalypti</name>
    <dbReference type="NCBI Taxonomy" id="648755"/>
    <lineage>
        <taxon>Bacteria</taxon>
        <taxon>Bacillati</taxon>
        <taxon>Actinomycetota</taxon>
        <taxon>Actinomycetes</taxon>
        <taxon>Pseudonocardiales</taxon>
        <taxon>Pseudonocardiaceae</taxon>
        <taxon>Pseudonocardia</taxon>
    </lineage>
</organism>
<dbReference type="RefSeq" id="WP_185065589.1">
    <property type="nucleotide sequence ID" value="NZ_BAABJP010000068.1"/>
</dbReference>
<dbReference type="InterPro" id="IPR041522">
    <property type="entry name" value="CdaR_GGDEF"/>
</dbReference>
<evidence type="ECO:0000259" key="2">
    <source>
        <dbReference type="Pfam" id="PF13556"/>
    </source>
</evidence>